<dbReference type="RefSeq" id="WP_160329597.1">
    <property type="nucleotide sequence ID" value="NZ_JAJA02000001.1"/>
</dbReference>
<keyword evidence="3" id="KW-1185">Reference proteome</keyword>
<feature type="transmembrane region" description="Helical" evidence="1">
    <location>
        <begin position="31"/>
        <end position="49"/>
    </location>
</feature>
<dbReference type="OrthoDB" id="6026567at2"/>
<dbReference type="AlphaFoldDB" id="A0A125MMN2"/>
<proteinExistence type="predicted"/>
<keyword evidence="1" id="KW-1133">Transmembrane helix</keyword>
<evidence type="ECO:0000313" key="3">
    <source>
        <dbReference type="Proteomes" id="UP000023435"/>
    </source>
</evidence>
<sequence length="169" mass="18837">MFATLLIGGIGVLFAYDTPMNAGYHEAFAWLWAPCLLVVAVFTARYWAWLRSGRPGWRGPLLAVVMWPMLMLASAPYVLLINSFADHGWAVYRGPVIDKHITGGRSRASVVTVRDTGGRGELSVALAPADYEHVRIGQVMQCRYRIGVLRIPFRWRRADSGPVCARMDS</sequence>
<evidence type="ECO:0000256" key="1">
    <source>
        <dbReference type="SAM" id="Phobius"/>
    </source>
</evidence>
<dbReference type="EMBL" id="JAJA02000001">
    <property type="protein sequence ID" value="KWS03922.1"/>
    <property type="molecule type" value="Genomic_DNA"/>
</dbReference>
<dbReference type="Proteomes" id="UP000023435">
    <property type="component" value="Unassembled WGS sequence"/>
</dbReference>
<feature type="transmembrane region" description="Helical" evidence="1">
    <location>
        <begin position="61"/>
        <end position="80"/>
    </location>
</feature>
<protein>
    <submittedName>
        <fullName evidence="2">Uncharacterized protein</fullName>
    </submittedName>
</protein>
<name>A0A125MMN2_9GAMM</name>
<evidence type="ECO:0000313" key="2">
    <source>
        <dbReference type="EMBL" id="KWS03922.1"/>
    </source>
</evidence>
<keyword evidence="1" id="KW-0472">Membrane</keyword>
<keyword evidence="1" id="KW-0812">Transmembrane</keyword>
<accession>A0A125MMN2</accession>
<gene>
    <name evidence="2" type="ORF">AZ78_1471</name>
</gene>
<organism evidence="2 3">
    <name type="scientific">Lysobacter capsici AZ78</name>
    <dbReference type="NCBI Taxonomy" id="1444315"/>
    <lineage>
        <taxon>Bacteria</taxon>
        <taxon>Pseudomonadati</taxon>
        <taxon>Pseudomonadota</taxon>
        <taxon>Gammaproteobacteria</taxon>
        <taxon>Lysobacterales</taxon>
        <taxon>Lysobacteraceae</taxon>
        <taxon>Lysobacter</taxon>
    </lineage>
</organism>
<reference evidence="2 3" key="1">
    <citation type="journal article" date="2014" name="Genome Announc.">
        <title>Draft Genome Sequence of Lysobacter capsici AZ78, a Bacterium Antagonistic to Plant-Pathogenic Oomycetes.</title>
        <authorList>
            <person name="Puopolo G."/>
            <person name="Sonego P."/>
            <person name="Engelen K."/>
            <person name="Pertot I."/>
        </authorList>
    </citation>
    <scope>NUCLEOTIDE SEQUENCE [LARGE SCALE GENOMIC DNA]</scope>
    <source>
        <strain evidence="2 3">AZ78</strain>
    </source>
</reference>
<comment type="caution">
    <text evidence="2">The sequence shown here is derived from an EMBL/GenBank/DDBJ whole genome shotgun (WGS) entry which is preliminary data.</text>
</comment>